<dbReference type="SMART" id="SM00314">
    <property type="entry name" value="RA"/>
    <property type="match status" value="1"/>
</dbReference>
<feature type="compositionally biased region" description="Basic and acidic residues" evidence="2">
    <location>
        <begin position="93"/>
        <end position="109"/>
    </location>
</feature>
<organism evidence="4 5">
    <name type="scientific">Seriola dumerili</name>
    <name type="common">Greater amberjack</name>
    <name type="synonym">Caranx dumerili</name>
    <dbReference type="NCBI Taxonomy" id="41447"/>
    <lineage>
        <taxon>Eukaryota</taxon>
        <taxon>Metazoa</taxon>
        <taxon>Chordata</taxon>
        <taxon>Craniata</taxon>
        <taxon>Vertebrata</taxon>
        <taxon>Euteleostomi</taxon>
        <taxon>Actinopterygii</taxon>
        <taxon>Neopterygii</taxon>
        <taxon>Teleostei</taxon>
        <taxon>Neoteleostei</taxon>
        <taxon>Acanthomorphata</taxon>
        <taxon>Carangaria</taxon>
        <taxon>Carangiformes</taxon>
        <taxon>Carangidae</taxon>
        <taxon>Seriola</taxon>
    </lineage>
</organism>
<reference evidence="4" key="2">
    <citation type="submission" date="2025-09" db="UniProtKB">
        <authorList>
            <consortium name="Ensembl"/>
        </authorList>
    </citation>
    <scope>IDENTIFICATION</scope>
</reference>
<feature type="compositionally biased region" description="Polar residues" evidence="2">
    <location>
        <begin position="82"/>
        <end position="92"/>
    </location>
</feature>
<proteinExistence type="predicted"/>
<keyword evidence="1" id="KW-0175">Coiled coil</keyword>
<evidence type="ECO:0000256" key="2">
    <source>
        <dbReference type="SAM" id="MobiDB-lite"/>
    </source>
</evidence>
<feature type="domain" description="Ras-associating" evidence="3">
    <location>
        <begin position="1"/>
        <end position="82"/>
    </location>
</feature>
<evidence type="ECO:0000313" key="5">
    <source>
        <dbReference type="Proteomes" id="UP000261420"/>
    </source>
</evidence>
<dbReference type="InterPro" id="IPR000159">
    <property type="entry name" value="RA_dom"/>
</dbReference>
<dbReference type="InterPro" id="IPR033593">
    <property type="entry name" value="N-RASSF"/>
</dbReference>
<protein>
    <submittedName>
        <fullName evidence="4">Ras association domain family member 7b</fullName>
    </submittedName>
</protein>
<feature type="region of interest" description="Disordered" evidence="2">
    <location>
        <begin position="81"/>
        <end position="153"/>
    </location>
</feature>
<name>A0A3B4UQ50_SERDU</name>
<dbReference type="GeneTree" id="ENSGT00950000182839"/>
<dbReference type="AlphaFoldDB" id="A0A3B4UQ50"/>
<evidence type="ECO:0000259" key="3">
    <source>
        <dbReference type="PROSITE" id="PS50200"/>
    </source>
</evidence>
<dbReference type="Pfam" id="PF00788">
    <property type="entry name" value="RA"/>
    <property type="match status" value="1"/>
</dbReference>
<dbReference type="InterPro" id="IPR029071">
    <property type="entry name" value="Ubiquitin-like_domsf"/>
</dbReference>
<keyword evidence="5" id="KW-1185">Reference proteome</keyword>
<evidence type="ECO:0000313" key="4">
    <source>
        <dbReference type="Ensembl" id="ENSSDUP00000019870.1"/>
    </source>
</evidence>
<dbReference type="SUPFAM" id="SSF54236">
    <property type="entry name" value="Ubiquitin-like"/>
    <property type="match status" value="1"/>
</dbReference>
<dbReference type="Ensembl" id="ENSSDUT00000020220.1">
    <property type="protein sequence ID" value="ENSSDUP00000019870.1"/>
    <property type="gene ID" value="ENSSDUG00000014413.1"/>
</dbReference>
<dbReference type="Gene3D" id="3.10.20.90">
    <property type="entry name" value="Phosphatidylinositol 3-kinase Catalytic Subunit, Chain A, domain 1"/>
    <property type="match status" value="1"/>
</dbReference>
<evidence type="ECO:0000256" key="1">
    <source>
        <dbReference type="SAM" id="Coils"/>
    </source>
</evidence>
<dbReference type="PANTHER" id="PTHR15286">
    <property type="entry name" value="RAS-ASSOCIATING DOMAIN CONTAINING PROTEIN"/>
    <property type="match status" value="1"/>
</dbReference>
<reference evidence="4" key="1">
    <citation type="submission" date="2025-08" db="UniProtKB">
        <authorList>
            <consortium name="Ensembl"/>
        </authorList>
    </citation>
    <scope>IDENTIFICATION</scope>
</reference>
<accession>A0A3B4UQ50</accession>
<dbReference type="PROSITE" id="PS50200">
    <property type="entry name" value="RA"/>
    <property type="match status" value="1"/>
</dbReference>
<feature type="compositionally biased region" description="Low complexity" evidence="2">
    <location>
        <begin position="134"/>
        <end position="152"/>
    </location>
</feature>
<dbReference type="GO" id="GO:0007165">
    <property type="term" value="P:signal transduction"/>
    <property type="evidence" value="ECO:0007669"/>
    <property type="project" value="InterPro"/>
</dbReference>
<sequence length="439" mass="49724">MELKVWVEGVVRVVCGVSRSTSCQDVVIALAQAIGQTGRYILILKLRENEKHLVADDCPLQHLAQLGQLAPEVQFILRRTGPSLSDGQNTSTIERHIPLPRPSEPEPPKYRGPHKALTFNLGPSTLPRRTKPNRAWSPSPRASPEPRASPVSFLDAPNSVKAVPSYPFKEEVFRQILQQQRRLQDLEIQIQALERETEVWEQERSSAVVPILNQDLTEELEELEQQLRQNEAELMHRAHWEEQLQAELDREEGTCSNLCSLIVLQARSAHVEQDIQLTAHKLSSAVSQQQEEALGPLRQELHNRLQQGEKLNATASETQRELQTAAGILQDRWQLVEELNKELRQCNLQQFIQQTGGANNDQTNSLPITEVYLSNWGLSSPTESSFTPESCRSLLLRSTSLRLEVWELRTGARASQLLSDRLQPLNLRADFSLVSHITY</sequence>
<dbReference type="PANTHER" id="PTHR15286:SF11">
    <property type="entry name" value="RAS ASSOCIATION DOMAIN-CONTAINING PROTEIN 7"/>
    <property type="match status" value="1"/>
</dbReference>
<dbReference type="Proteomes" id="UP000261420">
    <property type="component" value="Unplaced"/>
</dbReference>
<feature type="coiled-coil region" evidence="1">
    <location>
        <begin position="169"/>
        <end position="237"/>
    </location>
</feature>